<protein>
    <submittedName>
        <fullName evidence="1">Uncharacterized protein</fullName>
    </submittedName>
</protein>
<gene>
    <name evidence="1" type="ORF">OBE_04259</name>
</gene>
<name>K1TQ49_9ZZZZ</name>
<accession>K1TQ49</accession>
<organism evidence="1">
    <name type="scientific">human gut metagenome</name>
    <dbReference type="NCBI Taxonomy" id="408170"/>
    <lineage>
        <taxon>unclassified sequences</taxon>
        <taxon>metagenomes</taxon>
        <taxon>organismal metagenomes</taxon>
    </lineage>
</organism>
<reference evidence="1" key="1">
    <citation type="journal article" date="2013" name="Environ. Microbiol.">
        <title>Microbiota from the distal guts of lean and obese adolescents exhibit partial functional redundancy besides clear differences in community structure.</title>
        <authorList>
            <person name="Ferrer M."/>
            <person name="Ruiz A."/>
            <person name="Lanza F."/>
            <person name="Haange S.B."/>
            <person name="Oberbach A."/>
            <person name="Till H."/>
            <person name="Bargiela R."/>
            <person name="Campoy C."/>
            <person name="Segura M.T."/>
            <person name="Richter M."/>
            <person name="von Bergen M."/>
            <person name="Seifert J."/>
            <person name="Suarez A."/>
        </authorList>
    </citation>
    <scope>NUCLEOTIDE SEQUENCE</scope>
</reference>
<dbReference type="AlphaFoldDB" id="K1TQ49"/>
<dbReference type="EMBL" id="AJWZ01002883">
    <property type="protein sequence ID" value="EKC69739.1"/>
    <property type="molecule type" value="Genomic_DNA"/>
</dbReference>
<feature type="non-terminal residue" evidence="1">
    <location>
        <position position="1"/>
    </location>
</feature>
<comment type="caution">
    <text evidence="1">The sequence shown here is derived from an EMBL/GenBank/DDBJ whole genome shotgun (WGS) entry which is preliminary data.</text>
</comment>
<evidence type="ECO:0000313" key="1">
    <source>
        <dbReference type="EMBL" id="EKC69739.1"/>
    </source>
</evidence>
<proteinExistence type="predicted"/>
<sequence length="21" mass="2343">KKDCEAMSVGFIEALKQQGFI</sequence>